<dbReference type="AlphaFoldDB" id="A0A1B7M2C3"/>
<evidence type="ECO:0000259" key="1">
    <source>
        <dbReference type="Pfam" id="PF06527"/>
    </source>
</evidence>
<evidence type="ECO:0000313" key="3">
    <source>
        <dbReference type="Proteomes" id="UP000078292"/>
    </source>
</evidence>
<dbReference type="STRING" id="1837282.A6F49_04895"/>
<keyword evidence="3" id="KW-1185">Reference proteome</keyword>
<evidence type="ECO:0000313" key="2">
    <source>
        <dbReference type="EMBL" id="OAV62689.1"/>
    </source>
</evidence>
<dbReference type="OrthoDB" id="4813139at2"/>
<accession>A0A1B7M2C3</accession>
<organism evidence="2 3">
    <name type="scientific">Enteractinococcus helveticum</name>
    <dbReference type="NCBI Taxonomy" id="1837282"/>
    <lineage>
        <taxon>Bacteria</taxon>
        <taxon>Bacillati</taxon>
        <taxon>Actinomycetota</taxon>
        <taxon>Actinomycetes</taxon>
        <taxon>Micrococcales</taxon>
        <taxon>Micrococcaceae</taxon>
    </lineage>
</organism>
<comment type="caution">
    <text evidence="2">The sequence shown here is derived from an EMBL/GenBank/DDBJ whole genome shotgun (WGS) entry which is preliminary data.</text>
</comment>
<name>A0A1B7M2C3_9MICC</name>
<reference evidence="2 3" key="1">
    <citation type="submission" date="2016-04" db="EMBL/GenBank/DDBJ databases">
        <title>First whole genome shotgun sequence of the bacterium Enteractinococcus sp. strain UASWS1574.</title>
        <authorList>
            <person name="Crovadore J."/>
            <person name="Chablais R."/>
            <person name="Lefort F."/>
        </authorList>
    </citation>
    <scope>NUCLEOTIDE SEQUENCE [LARGE SCALE GENOMIC DNA]</scope>
    <source>
        <strain evidence="2 3">UASWS1574</strain>
    </source>
</reference>
<protein>
    <recommendedName>
        <fullName evidence="1">TniQ domain-containing protein</fullName>
    </recommendedName>
</protein>
<dbReference type="InterPro" id="IPR009492">
    <property type="entry name" value="TniQ"/>
</dbReference>
<dbReference type="Proteomes" id="UP000078292">
    <property type="component" value="Unassembled WGS sequence"/>
</dbReference>
<gene>
    <name evidence="2" type="ORF">A6F49_04895</name>
</gene>
<proteinExistence type="predicted"/>
<feature type="domain" description="TniQ" evidence="1">
    <location>
        <begin position="6"/>
        <end position="166"/>
    </location>
</feature>
<dbReference type="Pfam" id="PF06527">
    <property type="entry name" value="TniQ"/>
    <property type="match status" value="1"/>
</dbReference>
<sequence>MTHRWPLHPAATPGEALSSWLIRIAARYGISIEVLALDIGYSLDREMDLDLAPPAGFVERLATRTGVHVDTIRAMSLDGFVPWLLDGLEPDPEAFTTYTRQLSILLPGGQRANREVGPWRPWIPAKPHPQQRTCPTCMVESSPPYLYQLMWSLPLMLTCPVHRCLLETHEGTRWYHFKWQNQSLAPRPANPAIRAMDARTWQALTAGHVDLPRRRVHAGMWFRLLRTLLDELGATLTESGAAHRLTRQVWDRIGQPVRGGQVSWYPYEKLSLAVQQRMLEAAATAIQMLEHEMLTGRGNQAPLFLPEPDRSVDPGCPAQKAAAPNPWKKLDDMLKESIDEAKHDADAAQQLFNILTMYRRDDETVVHRVRTDLEKLGIPAEFLSH</sequence>
<dbReference type="RefSeq" id="WP_043056107.1">
    <property type="nucleotide sequence ID" value="NZ_LXEY01000009.1"/>
</dbReference>
<dbReference type="EMBL" id="LXEY01000009">
    <property type="protein sequence ID" value="OAV62689.1"/>
    <property type="molecule type" value="Genomic_DNA"/>
</dbReference>